<evidence type="ECO:0008006" key="3">
    <source>
        <dbReference type="Google" id="ProtNLM"/>
    </source>
</evidence>
<comment type="caution">
    <text evidence="1">The sequence shown here is derived from an EMBL/GenBank/DDBJ whole genome shotgun (WGS) entry which is preliminary data.</text>
</comment>
<name>A0A941DMN1_9BURK</name>
<protein>
    <recommendedName>
        <fullName evidence="3">Deaminase</fullName>
    </recommendedName>
</protein>
<reference evidence="1" key="1">
    <citation type="submission" date="2021-04" db="EMBL/GenBank/DDBJ databases">
        <title>novel species isolated from subtropical streams in China.</title>
        <authorList>
            <person name="Lu H."/>
        </authorList>
    </citation>
    <scope>NUCLEOTIDE SEQUENCE</scope>
    <source>
        <strain evidence="1">LFS511W</strain>
    </source>
</reference>
<evidence type="ECO:0000313" key="1">
    <source>
        <dbReference type="EMBL" id="MBR7782434.1"/>
    </source>
</evidence>
<dbReference type="EMBL" id="JAGSPN010000006">
    <property type="protein sequence ID" value="MBR7782434.1"/>
    <property type="molecule type" value="Genomic_DNA"/>
</dbReference>
<gene>
    <name evidence="1" type="ORF">KDM89_09785</name>
</gene>
<dbReference type="AlphaFoldDB" id="A0A941DMN1"/>
<dbReference type="InterPro" id="IPR049708">
    <property type="entry name" value="PP0621-like"/>
</dbReference>
<dbReference type="NCBIfam" id="NF041023">
    <property type="entry name" value="PP0621_fam"/>
    <property type="match status" value="1"/>
</dbReference>
<accession>A0A941DMN1</accession>
<organism evidence="1 2">
    <name type="scientific">Undibacterium luofuense</name>
    <dbReference type="NCBI Taxonomy" id="2828733"/>
    <lineage>
        <taxon>Bacteria</taxon>
        <taxon>Pseudomonadati</taxon>
        <taxon>Pseudomonadota</taxon>
        <taxon>Betaproteobacteria</taxon>
        <taxon>Burkholderiales</taxon>
        <taxon>Oxalobacteraceae</taxon>
        <taxon>Undibacterium</taxon>
    </lineage>
</organism>
<proteinExistence type="predicted"/>
<sequence>MMRVLFWLALIVLIYAALRKKAAQKMRAAQAEYEAQAARTPQAAPSAAAENMVQCAACQVYFPESEAVVHEGRIYCSQEHAGSHPV</sequence>
<evidence type="ECO:0000313" key="2">
    <source>
        <dbReference type="Proteomes" id="UP000680067"/>
    </source>
</evidence>
<keyword evidence="2" id="KW-1185">Reference proteome</keyword>
<dbReference type="Gene3D" id="2.30.170.10">
    <property type="match status" value="1"/>
</dbReference>
<dbReference type="Proteomes" id="UP000680067">
    <property type="component" value="Unassembled WGS sequence"/>
</dbReference>